<proteinExistence type="predicted"/>
<sequence>MKATSAVFRSFFSGHSPRDVPAFAFKIRSLTILLSPTSKDEKPSSNSNNAVLGHWVLVSRDLHHLRELAFLGTSVQSDARDLLVDLPPEARLRRFFCEDDSLLQDSSRSLLKHRETLGEFGGFFDTETFSPDMTPDTFLRTFRSVHTLDVGMRFIEQVKLAGSITNLSVRLEWPRMSSVVCHLCRTFGTQVRALRIERSAVVSGGWALVGDTWVPGPESPMLLCAYLDMPALRYLEVRDTAPPAAPEVQQEGIRPPGPSAWSFGDSTWMESSDYDGVQNLDRLAWRPAWAAKGGEHRDCADAFVRMAGDMLPVLTVWMSLEERTSGVWDTWTRIDEDFPLERKCVWDAVKEDSWKRMV</sequence>
<protein>
    <recommendedName>
        <fullName evidence="3">F-box domain-containing protein</fullName>
    </recommendedName>
</protein>
<comment type="caution">
    <text evidence="1">The sequence shown here is derived from an EMBL/GenBank/DDBJ whole genome shotgun (WGS) entry which is preliminary data.</text>
</comment>
<dbReference type="AlphaFoldDB" id="A0A2G8RXA1"/>
<keyword evidence="2" id="KW-1185">Reference proteome</keyword>
<name>A0A2G8RXA1_9APHY</name>
<reference evidence="1 2" key="1">
    <citation type="journal article" date="2015" name="Sci. Rep.">
        <title>Chromosome-level genome map provides insights into diverse defense mechanisms in the medicinal fungus Ganoderma sinense.</title>
        <authorList>
            <person name="Zhu Y."/>
            <person name="Xu J."/>
            <person name="Sun C."/>
            <person name="Zhou S."/>
            <person name="Xu H."/>
            <person name="Nelson D.R."/>
            <person name="Qian J."/>
            <person name="Song J."/>
            <person name="Luo H."/>
            <person name="Xiang L."/>
            <person name="Li Y."/>
            <person name="Xu Z."/>
            <person name="Ji A."/>
            <person name="Wang L."/>
            <person name="Lu S."/>
            <person name="Hayward A."/>
            <person name="Sun W."/>
            <person name="Li X."/>
            <person name="Schwartz D.C."/>
            <person name="Wang Y."/>
            <person name="Chen S."/>
        </authorList>
    </citation>
    <scope>NUCLEOTIDE SEQUENCE [LARGE SCALE GENOMIC DNA]</scope>
    <source>
        <strain evidence="1 2">ZZ0214-1</strain>
    </source>
</reference>
<evidence type="ECO:0000313" key="2">
    <source>
        <dbReference type="Proteomes" id="UP000230002"/>
    </source>
</evidence>
<organism evidence="1 2">
    <name type="scientific">Ganoderma sinense ZZ0214-1</name>
    <dbReference type="NCBI Taxonomy" id="1077348"/>
    <lineage>
        <taxon>Eukaryota</taxon>
        <taxon>Fungi</taxon>
        <taxon>Dikarya</taxon>
        <taxon>Basidiomycota</taxon>
        <taxon>Agaricomycotina</taxon>
        <taxon>Agaricomycetes</taxon>
        <taxon>Polyporales</taxon>
        <taxon>Polyporaceae</taxon>
        <taxon>Ganoderma</taxon>
    </lineage>
</organism>
<dbReference type="EMBL" id="AYKW01000045">
    <property type="protein sequence ID" value="PIL26145.1"/>
    <property type="molecule type" value="Genomic_DNA"/>
</dbReference>
<evidence type="ECO:0000313" key="1">
    <source>
        <dbReference type="EMBL" id="PIL26145.1"/>
    </source>
</evidence>
<gene>
    <name evidence="1" type="ORF">GSI_11900</name>
</gene>
<accession>A0A2G8RXA1</accession>
<dbReference type="OrthoDB" id="2746865at2759"/>
<evidence type="ECO:0008006" key="3">
    <source>
        <dbReference type="Google" id="ProtNLM"/>
    </source>
</evidence>
<dbReference type="Proteomes" id="UP000230002">
    <property type="component" value="Unassembled WGS sequence"/>
</dbReference>